<sequence>MTLQMMNRLKDSLKTLEGDWYESKLTRHDHFDVLGRIDDALNRLPRDFAVEDWRRLMASCLGHFMTMHRWMKFSGGVIHRLLMRELHHEGPIDKIWFLLGNHLMRFSKVEFYLITGLRFGVVPDTIRYEVVGNDIHQWYFGGIDEVSFEELRVVLTIEEFQEAYLVYMLNWLLMGLDKRFKIPVWKFLLVKDLDAFDAFP</sequence>
<dbReference type="PANTHER" id="PTHR48449:SF1">
    <property type="entry name" value="DUF1985 DOMAIN-CONTAINING PROTEIN"/>
    <property type="match status" value="1"/>
</dbReference>
<organism evidence="2 3">
    <name type="scientific">Dipteronia dyeriana</name>
    <dbReference type="NCBI Taxonomy" id="168575"/>
    <lineage>
        <taxon>Eukaryota</taxon>
        <taxon>Viridiplantae</taxon>
        <taxon>Streptophyta</taxon>
        <taxon>Embryophyta</taxon>
        <taxon>Tracheophyta</taxon>
        <taxon>Spermatophyta</taxon>
        <taxon>Magnoliopsida</taxon>
        <taxon>eudicotyledons</taxon>
        <taxon>Gunneridae</taxon>
        <taxon>Pentapetalae</taxon>
        <taxon>rosids</taxon>
        <taxon>malvids</taxon>
        <taxon>Sapindales</taxon>
        <taxon>Sapindaceae</taxon>
        <taxon>Hippocastanoideae</taxon>
        <taxon>Acereae</taxon>
        <taxon>Dipteronia</taxon>
    </lineage>
</organism>
<dbReference type="AlphaFoldDB" id="A0AAD9WR51"/>
<feature type="domain" description="DUF1985" evidence="1">
    <location>
        <begin position="82"/>
        <end position="200"/>
    </location>
</feature>
<dbReference type="PANTHER" id="PTHR48449">
    <property type="entry name" value="DUF1985 DOMAIN-CONTAINING PROTEIN"/>
    <property type="match status" value="1"/>
</dbReference>
<comment type="caution">
    <text evidence="2">The sequence shown here is derived from an EMBL/GenBank/DDBJ whole genome shotgun (WGS) entry which is preliminary data.</text>
</comment>
<dbReference type="EMBL" id="JANJYI010000008">
    <property type="protein sequence ID" value="KAK2640336.1"/>
    <property type="molecule type" value="Genomic_DNA"/>
</dbReference>
<reference evidence="2" key="1">
    <citation type="journal article" date="2023" name="Plant J.">
        <title>Genome sequences and population genomics provide insights into the demographic history, inbreeding, and mutation load of two 'living fossil' tree species of Dipteronia.</title>
        <authorList>
            <person name="Feng Y."/>
            <person name="Comes H.P."/>
            <person name="Chen J."/>
            <person name="Zhu S."/>
            <person name="Lu R."/>
            <person name="Zhang X."/>
            <person name="Li P."/>
            <person name="Qiu J."/>
            <person name="Olsen K.M."/>
            <person name="Qiu Y."/>
        </authorList>
    </citation>
    <scope>NUCLEOTIDE SEQUENCE</scope>
    <source>
        <strain evidence="2">KIB01</strain>
    </source>
</reference>
<accession>A0AAD9WR51</accession>
<dbReference type="InterPro" id="IPR015410">
    <property type="entry name" value="DUF1985"/>
</dbReference>
<gene>
    <name evidence="2" type="ORF">Ddye_028131</name>
</gene>
<proteinExistence type="predicted"/>
<evidence type="ECO:0000313" key="3">
    <source>
        <dbReference type="Proteomes" id="UP001280121"/>
    </source>
</evidence>
<dbReference type="Pfam" id="PF09331">
    <property type="entry name" value="DUF1985"/>
    <property type="match status" value="1"/>
</dbReference>
<dbReference type="Proteomes" id="UP001280121">
    <property type="component" value="Unassembled WGS sequence"/>
</dbReference>
<evidence type="ECO:0000259" key="1">
    <source>
        <dbReference type="Pfam" id="PF09331"/>
    </source>
</evidence>
<evidence type="ECO:0000313" key="2">
    <source>
        <dbReference type="EMBL" id="KAK2640336.1"/>
    </source>
</evidence>
<keyword evidence="3" id="KW-1185">Reference proteome</keyword>
<protein>
    <recommendedName>
        <fullName evidence="1">DUF1985 domain-containing protein</fullName>
    </recommendedName>
</protein>
<name>A0AAD9WR51_9ROSI</name>